<dbReference type="STRING" id="1450539.A0A318ZEB6"/>
<dbReference type="OrthoDB" id="1046782at2759"/>
<accession>A0A318ZEB6</accession>
<dbReference type="Gene3D" id="3.20.20.80">
    <property type="entry name" value="Glycosidases"/>
    <property type="match status" value="1"/>
</dbReference>
<dbReference type="PANTHER" id="PTHR43173:SF33">
    <property type="entry name" value="ASCUS WALL ENDO-1,3-ALPHA-GLUCANASE-RELATED"/>
    <property type="match status" value="1"/>
</dbReference>
<dbReference type="RefSeq" id="XP_025429025.1">
    <property type="nucleotide sequence ID" value="XM_025572050.1"/>
</dbReference>
<reference evidence="2 3" key="1">
    <citation type="submission" date="2016-12" db="EMBL/GenBank/DDBJ databases">
        <title>The genomes of Aspergillus section Nigri reveals drivers in fungal speciation.</title>
        <authorList>
            <consortium name="DOE Joint Genome Institute"/>
            <person name="Vesth T.C."/>
            <person name="Nybo J."/>
            <person name="Theobald S."/>
            <person name="Brandl J."/>
            <person name="Frisvad J.C."/>
            <person name="Nielsen K.F."/>
            <person name="Lyhne E.K."/>
            <person name="Kogle M.E."/>
            <person name="Kuo A."/>
            <person name="Riley R."/>
            <person name="Clum A."/>
            <person name="Nolan M."/>
            <person name="Lipzen A."/>
            <person name="Salamov A."/>
            <person name="Henrissat B."/>
            <person name="Wiebenga A."/>
            <person name="De Vries R.P."/>
            <person name="Grigoriev I.V."/>
            <person name="Mortensen U.H."/>
            <person name="Andersen M.R."/>
            <person name="Baker S.E."/>
        </authorList>
    </citation>
    <scope>NUCLEOTIDE SEQUENCE [LARGE SCALE GENOMIC DNA]</scope>
    <source>
        <strain evidence="2 3">JOP 1030-1</strain>
    </source>
</reference>
<keyword evidence="1" id="KW-0732">Signal</keyword>
<evidence type="ECO:0000256" key="1">
    <source>
        <dbReference type="SAM" id="SignalP"/>
    </source>
</evidence>
<sequence length="484" mass="53385">MALIIALMIALACHAQAKAVFAHFMVANSENFTLDNWREDIRSAQAAKIDAFALNTGYGGLYTGQLLNDAFTVAAELDFKLFLSLDYSGDGHWPQDQVIKWLGNYTKLPAYYKHNNETPLVSTFEGYEAQGDWVNIKKKVDCFFVPDWSSIMPEKLASSTVTDGLMSWSAWPDGTAAMNTSMDERYLAALKSSNGTDKPYIMPVSPWFYANMVRYNKNWVWQGDDLWYTRWKQVYEIDPEYVEILTWNDVGESHYIGPIHELDLGTFVSGGAPFDYAIGMPHDGWRAFLPYVVDEYKNGQGSATIEEEGLVTWYRLSPSWACSAGKTTGNTATQGQTTLPPGEVLKDAIFFSALLESAADVFVSIDGKAESVDWSDTPDGSGKGIYFGSVPMDNRTGEVIVTLSRGGHELTRVLGQPITTICGNNNMTNWNAWVGSNMTNSSAANSSASDSSGDKESSAWTMRSELRGLLIPALIVGVCLGWVI</sequence>
<dbReference type="GO" id="GO:0051118">
    <property type="term" value="F:glucan endo-1,3-alpha-glucosidase activity"/>
    <property type="evidence" value="ECO:0007669"/>
    <property type="project" value="InterPro"/>
</dbReference>
<gene>
    <name evidence="2" type="ORF">BP01DRAFT_301995</name>
</gene>
<dbReference type="Proteomes" id="UP000248349">
    <property type="component" value="Unassembled WGS sequence"/>
</dbReference>
<feature type="chain" id="PRO_5016296304" evidence="1">
    <location>
        <begin position="18"/>
        <end position="484"/>
    </location>
</feature>
<evidence type="ECO:0000313" key="2">
    <source>
        <dbReference type="EMBL" id="PYH43043.1"/>
    </source>
</evidence>
<dbReference type="CDD" id="cd11577">
    <property type="entry name" value="GH71"/>
    <property type="match status" value="1"/>
</dbReference>
<dbReference type="AlphaFoldDB" id="A0A318ZEB6"/>
<name>A0A318ZEB6_9EURO</name>
<dbReference type="InterPro" id="IPR005197">
    <property type="entry name" value="Glyco_hydro_71"/>
</dbReference>
<proteinExistence type="predicted"/>
<dbReference type="InterPro" id="IPR051130">
    <property type="entry name" value="Mito_struct-func_regulator"/>
</dbReference>
<organism evidence="2 3">
    <name type="scientific">Aspergillus saccharolyticus JOP 1030-1</name>
    <dbReference type="NCBI Taxonomy" id="1450539"/>
    <lineage>
        <taxon>Eukaryota</taxon>
        <taxon>Fungi</taxon>
        <taxon>Dikarya</taxon>
        <taxon>Ascomycota</taxon>
        <taxon>Pezizomycotina</taxon>
        <taxon>Eurotiomycetes</taxon>
        <taxon>Eurotiomycetidae</taxon>
        <taxon>Eurotiales</taxon>
        <taxon>Aspergillaceae</taxon>
        <taxon>Aspergillus</taxon>
        <taxon>Aspergillus subgen. Circumdati</taxon>
    </lineage>
</organism>
<dbReference type="Pfam" id="PF03659">
    <property type="entry name" value="Glyco_hydro_71"/>
    <property type="match status" value="1"/>
</dbReference>
<dbReference type="PANTHER" id="PTHR43173">
    <property type="entry name" value="ABC1 FAMILY PROTEIN"/>
    <property type="match status" value="1"/>
</dbReference>
<dbReference type="GeneID" id="37073278"/>
<evidence type="ECO:0000313" key="3">
    <source>
        <dbReference type="Proteomes" id="UP000248349"/>
    </source>
</evidence>
<keyword evidence="3" id="KW-1185">Reference proteome</keyword>
<protein>
    <submittedName>
        <fullName evidence="2">Putative alpha-1,3-glucanase</fullName>
    </submittedName>
</protein>
<dbReference type="EMBL" id="KZ821247">
    <property type="protein sequence ID" value="PYH43043.1"/>
    <property type="molecule type" value="Genomic_DNA"/>
</dbReference>
<feature type="signal peptide" evidence="1">
    <location>
        <begin position="1"/>
        <end position="17"/>
    </location>
</feature>